<evidence type="ECO:0000256" key="1">
    <source>
        <dbReference type="RuleBase" id="RU363044"/>
    </source>
</evidence>
<dbReference type="InterPro" id="IPR003871">
    <property type="entry name" value="RFA1B/D_OB_1st"/>
</dbReference>
<feature type="domain" description="Helitron helicase-like" evidence="5">
    <location>
        <begin position="11"/>
        <end position="125"/>
    </location>
</feature>
<dbReference type="OrthoDB" id="1930928at2759"/>
<organism evidence="7 8">
    <name type="scientific">Coffea arabica</name>
    <name type="common">Arabian coffee</name>
    <dbReference type="NCBI Taxonomy" id="13443"/>
    <lineage>
        <taxon>Eukaryota</taxon>
        <taxon>Viridiplantae</taxon>
        <taxon>Streptophyta</taxon>
        <taxon>Embryophyta</taxon>
        <taxon>Tracheophyta</taxon>
        <taxon>Spermatophyta</taxon>
        <taxon>Magnoliopsida</taxon>
        <taxon>eudicotyledons</taxon>
        <taxon>Gunneridae</taxon>
        <taxon>Pentapetalae</taxon>
        <taxon>asterids</taxon>
        <taxon>lamiids</taxon>
        <taxon>Gentianales</taxon>
        <taxon>Rubiaceae</taxon>
        <taxon>Ixoroideae</taxon>
        <taxon>Gardenieae complex</taxon>
        <taxon>Bertiereae - Coffeeae clade</taxon>
        <taxon>Coffeeae</taxon>
        <taxon>Coffea</taxon>
    </lineage>
</organism>
<dbReference type="Gene3D" id="2.40.50.140">
    <property type="entry name" value="Nucleic acid-binding proteins"/>
    <property type="match status" value="2"/>
</dbReference>
<feature type="region of interest" description="Disordered" evidence="2">
    <location>
        <begin position="1328"/>
        <end position="1369"/>
    </location>
</feature>
<accession>A0A6P6VMK3</accession>
<reference evidence="8" key="2">
    <citation type="submission" date="2025-08" db="UniProtKB">
        <authorList>
            <consortium name="RefSeq"/>
        </authorList>
    </citation>
    <scope>IDENTIFICATION</scope>
    <source>
        <tissue evidence="8">Leaves</tissue>
    </source>
</reference>
<dbReference type="InterPro" id="IPR049163">
    <property type="entry name" value="Pif1-like_2B_dom"/>
</dbReference>
<dbReference type="GO" id="GO:0000723">
    <property type="term" value="P:telomere maintenance"/>
    <property type="evidence" value="ECO:0007669"/>
    <property type="project" value="InterPro"/>
</dbReference>
<keyword evidence="1" id="KW-0233">DNA recombination</keyword>
<dbReference type="GO" id="GO:0006281">
    <property type="term" value="P:DNA repair"/>
    <property type="evidence" value="ECO:0007669"/>
    <property type="project" value="UniProtKB-KW"/>
</dbReference>
<feature type="domain" description="Replication protein A 70 kDa DNA-binding subunit B/D first OB fold" evidence="3">
    <location>
        <begin position="1050"/>
        <end position="1150"/>
    </location>
</feature>
<feature type="domain" description="DNA helicase Pif1-like DEAD-box helicase" evidence="4">
    <location>
        <begin position="578"/>
        <end position="782"/>
    </location>
</feature>
<evidence type="ECO:0000259" key="3">
    <source>
        <dbReference type="Pfam" id="PF02721"/>
    </source>
</evidence>
<keyword evidence="1" id="KW-0067">ATP-binding</keyword>
<dbReference type="Pfam" id="PF21530">
    <property type="entry name" value="Pif1_2B_dom"/>
    <property type="match status" value="1"/>
</dbReference>
<dbReference type="GO" id="GO:0005524">
    <property type="term" value="F:ATP binding"/>
    <property type="evidence" value="ECO:0007669"/>
    <property type="project" value="UniProtKB-KW"/>
</dbReference>
<name>A0A6P6VMK3_COFAR</name>
<gene>
    <name evidence="8" type="primary">LOC113724476</name>
</gene>
<dbReference type="InterPro" id="IPR025476">
    <property type="entry name" value="Helitron_helicase-like"/>
</dbReference>
<dbReference type="Pfam" id="PF05970">
    <property type="entry name" value="PIF1"/>
    <property type="match status" value="1"/>
</dbReference>
<evidence type="ECO:0000259" key="4">
    <source>
        <dbReference type="Pfam" id="PF05970"/>
    </source>
</evidence>
<keyword evidence="7" id="KW-1185">Reference proteome</keyword>
<dbReference type="InterPro" id="IPR027417">
    <property type="entry name" value="P-loop_NTPase"/>
</dbReference>
<evidence type="ECO:0000259" key="6">
    <source>
        <dbReference type="Pfam" id="PF21530"/>
    </source>
</evidence>
<dbReference type="Gene3D" id="3.40.50.300">
    <property type="entry name" value="P-loop containing nucleotide triphosphate hydrolases"/>
    <property type="match status" value="2"/>
</dbReference>
<evidence type="ECO:0000256" key="2">
    <source>
        <dbReference type="SAM" id="MobiDB-lite"/>
    </source>
</evidence>
<keyword evidence="1" id="KW-0227">DNA damage</keyword>
<comment type="similarity">
    <text evidence="1">Belongs to the helicase family.</text>
</comment>
<keyword evidence="1" id="KW-0234">DNA repair</keyword>
<dbReference type="CDD" id="cd18809">
    <property type="entry name" value="SF1_C_RecD"/>
    <property type="match status" value="1"/>
</dbReference>
<dbReference type="GO" id="GO:0016787">
    <property type="term" value="F:hydrolase activity"/>
    <property type="evidence" value="ECO:0007669"/>
    <property type="project" value="UniProtKB-KW"/>
</dbReference>
<sequence>MDSIIQGQSRGAQVGQKVILPASFIGGPRDMKRRYVDAMAIVQKFGRPDIFITMTCNPAWSEIKETMLRTDEAHNRPDLLSRVFHAKVNILKEDLFKKHIFGEVAAYTYVVEFQKRGLPHIHMLIILQPRSKLYFTDSYDRIVAAEIPDEHENKHLFNMVRKHMMHGPCGTKNPKNVCMQGSFMRRCRNSYPKKWASRTTHGNNTYPTYRRRNDGKKIIVRGQELDNRWVVPYNPYLLAKFNCHINVEICSTVKAVKYIYKYIYKGHDKIHFQVNNDSEPTANNQQTQIDEITEYQSARWVCPVEAIWRIYRFSLSEMYPAVIHLQLHLENFQCMTFNENEDLRDLLQNSFRKRMMLTEFFHMNATDPLAKHLKCTYKEFPEYFVWYPGKKYWAVRQLKDSIGRIVSASPTEGERYFLRLLLTHVRAPISFDDLKTINGVHVGTYRQSAILRGYFESNDSQEQCMEEAASYHMPHSLRRLFATLLVYFPPASPLILWSKFEQAMSEDYNRMYTLPAEQVRLKVLHQISNFLDSMGKDINSFCLVSTTLRFRDRYTNTRDTSSELNIQVSETDLLAATQLNTEQKAAFDHIMDAIFIKQKGCFFIDGPGGTGKTFLYKALLATIRSRGYVALATASCGVAASILPGGRTTHSRFKIPIDMNPTNMCKVSKQSASANLLCQAKLILWDEAPMTHRHGIEGVDKLLKDLMNSTELFGGKVIVFGGDFRQVLPVVTKGIKTDFIEASIISSYIWPQLTKLHLSQNMRAISDPEFTAYLLRIGNGTEPLIDDINIRVPDNLLIPYTNEDESINILINSVFPDLTTFSNQNFSLVNRAILTTKNEFVDELNSILIKNFPGEAHEYISRDKSIIESEQAVLEDFLNSLTPNGFPPHKIILKPNTPIILLRNIDPPEGLCNGTRLICKSLTQNVIHAIISCGEFIGKDVFLHRICFRIDNDADCPVPFERIQFPIRLCFAMTINKAQGQTLDYVGLYLREPVFSHGQFYVALSRAKNSTSIKILIRPPTSNTKSYNATQNITSIIERIPVSLMERKISKVNEIVPNTQHWTAIVEVFDKQKVQISKAGNKYKKLVLVDDEGNKVDAIMCKSDIEFFKDHFQLYKRYMVSNARVERTQVEFRTHENQCNWIIDNSTVVEAIQEANPPQLPLTINFIPFKKFHQYIDDNTEIGVVSEVHLRTYKGTTPKREIVLIDQRCFKSVRSIPQWPIVCVSCNTNVRVTPRCRLTVQLEDYTGNMTLDIYGNDASQLLPFTIQEIQQQEQQNALNYEAIEENISSNIIICFVKKIATNYATASNYAPLTNAKYSAIMVHKLPNMTSTSQSSSSGLSGEKNTTRMLIDSPPHPETTEVAHTPESSTNIDSNLLTALKLTESPIKKQRTDNYNN</sequence>
<dbReference type="InterPro" id="IPR010285">
    <property type="entry name" value="DNA_helicase_pif1-like_DEAD"/>
</dbReference>
<comment type="catalytic activity">
    <reaction evidence="1">
        <text>ATP + H2O = ADP + phosphate + H(+)</text>
        <dbReference type="Rhea" id="RHEA:13065"/>
        <dbReference type="ChEBI" id="CHEBI:15377"/>
        <dbReference type="ChEBI" id="CHEBI:15378"/>
        <dbReference type="ChEBI" id="CHEBI:30616"/>
        <dbReference type="ChEBI" id="CHEBI:43474"/>
        <dbReference type="ChEBI" id="CHEBI:456216"/>
        <dbReference type="EC" id="5.6.2.3"/>
    </reaction>
</comment>
<dbReference type="PANTHER" id="PTHR10492">
    <property type="match status" value="1"/>
</dbReference>
<dbReference type="GO" id="GO:0043139">
    <property type="term" value="F:5'-3' DNA helicase activity"/>
    <property type="evidence" value="ECO:0007669"/>
    <property type="project" value="UniProtKB-EC"/>
</dbReference>
<keyword evidence="1" id="KW-0547">Nucleotide-binding</keyword>
<evidence type="ECO:0000313" key="7">
    <source>
        <dbReference type="Proteomes" id="UP001652660"/>
    </source>
</evidence>
<dbReference type="SUPFAM" id="SSF52540">
    <property type="entry name" value="P-loop containing nucleoside triphosphate hydrolases"/>
    <property type="match status" value="2"/>
</dbReference>
<comment type="cofactor">
    <cofactor evidence="1">
        <name>Mg(2+)</name>
        <dbReference type="ChEBI" id="CHEBI:18420"/>
    </cofactor>
</comment>
<reference evidence="7" key="1">
    <citation type="journal article" date="2025" name="Foods">
        <title>Unveiling the Microbial Signatures of Arabica Coffee Cherries: Insights into Ripeness Specific Diversity, Functional Traits, and Implications for Quality and Safety.</title>
        <authorList>
            <consortium name="RefSeq"/>
            <person name="Tenea G.N."/>
            <person name="Cifuentes V."/>
            <person name="Reyes P."/>
            <person name="Cevallos-Vallejos M."/>
        </authorList>
    </citation>
    <scope>NUCLEOTIDE SEQUENCE [LARGE SCALE GENOMIC DNA]</scope>
</reference>
<dbReference type="Proteomes" id="UP001652660">
    <property type="component" value="Chromosome 2c"/>
</dbReference>
<dbReference type="InterPro" id="IPR012340">
    <property type="entry name" value="NA-bd_OB-fold"/>
</dbReference>
<dbReference type="RefSeq" id="XP_027103177.1">
    <property type="nucleotide sequence ID" value="XM_027247376.1"/>
</dbReference>
<evidence type="ECO:0000259" key="5">
    <source>
        <dbReference type="Pfam" id="PF14214"/>
    </source>
</evidence>
<proteinExistence type="inferred from homology"/>
<dbReference type="SUPFAM" id="SSF50249">
    <property type="entry name" value="Nucleic acid-binding proteins"/>
    <property type="match status" value="2"/>
</dbReference>
<feature type="compositionally biased region" description="Low complexity" evidence="2">
    <location>
        <begin position="1329"/>
        <end position="1341"/>
    </location>
</feature>
<dbReference type="Pfam" id="PF02721">
    <property type="entry name" value="DUF223"/>
    <property type="match status" value="1"/>
</dbReference>
<dbReference type="GeneID" id="113724476"/>
<dbReference type="PANTHER" id="PTHR10492:SF100">
    <property type="entry name" value="ATP-DEPENDENT DNA HELICASE"/>
    <property type="match status" value="1"/>
</dbReference>
<dbReference type="Pfam" id="PF14214">
    <property type="entry name" value="Helitron_like_N"/>
    <property type="match status" value="1"/>
</dbReference>
<dbReference type="FunFam" id="3.40.50.300:FF:002884">
    <property type="entry name" value="ATP-dependent DNA helicase"/>
    <property type="match status" value="1"/>
</dbReference>
<keyword evidence="1" id="KW-0347">Helicase</keyword>
<evidence type="ECO:0000313" key="8">
    <source>
        <dbReference type="RefSeq" id="XP_027103177.1"/>
    </source>
</evidence>
<dbReference type="EC" id="5.6.2.3" evidence="1"/>
<feature type="domain" description="DNA helicase Pif1-like 2B" evidence="6">
    <location>
        <begin position="876"/>
        <end position="919"/>
    </location>
</feature>
<protein>
    <recommendedName>
        <fullName evidence="1">ATP-dependent DNA helicase</fullName>
        <ecNumber evidence="1">5.6.2.3</ecNumber>
    </recommendedName>
</protein>
<dbReference type="GO" id="GO:0006310">
    <property type="term" value="P:DNA recombination"/>
    <property type="evidence" value="ECO:0007669"/>
    <property type="project" value="UniProtKB-KW"/>
</dbReference>
<keyword evidence="1" id="KW-0378">Hydrolase</keyword>